<protein>
    <submittedName>
        <fullName evidence="3">Outer membrane beta-barrel protein</fullName>
    </submittedName>
</protein>
<dbReference type="Proteomes" id="UP001596161">
    <property type="component" value="Unassembled WGS sequence"/>
</dbReference>
<evidence type="ECO:0000313" key="4">
    <source>
        <dbReference type="Proteomes" id="UP001596161"/>
    </source>
</evidence>
<accession>A0ABW0ECY2</accession>
<feature type="chain" id="PRO_5046163886" evidence="1">
    <location>
        <begin position="21"/>
        <end position="197"/>
    </location>
</feature>
<evidence type="ECO:0000256" key="1">
    <source>
        <dbReference type="SAM" id="SignalP"/>
    </source>
</evidence>
<comment type="caution">
    <text evidence="3">The sequence shown here is derived from an EMBL/GenBank/DDBJ whole genome shotgun (WGS) entry which is preliminary data.</text>
</comment>
<feature type="signal peptide" evidence="1">
    <location>
        <begin position="1"/>
        <end position="20"/>
    </location>
</feature>
<feature type="domain" description="Outer membrane protein beta-barrel" evidence="2">
    <location>
        <begin position="36"/>
        <end position="172"/>
    </location>
</feature>
<keyword evidence="1" id="KW-0732">Signal</keyword>
<proteinExistence type="predicted"/>
<name>A0ABW0ECY2_9BACT</name>
<keyword evidence="4" id="KW-1185">Reference proteome</keyword>
<dbReference type="InterPro" id="IPR025665">
    <property type="entry name" value="Beta-barrel_OMP_2"/>
</dbReference>
<evidence type="ECO:0000259" key="2">
    <source>
        <dbReference type="Pfam" id="PF13568"/>
    </source>
</evidence>
<sequence>MKALFTFFFLAFFGLQNTYAQTSKAIKEDWVPVQKAGVKGGVNVASISNLANSSAFMGVHGGFFGEVQPRESFGYGGEVMYSKQGVTASNIDFGLSYLSVPVFINLYHGKVTFQGGGYGALLFMATAKIGQEKKDLTDNFQTTDYGLLVGLRFRPLDKTFIGARFNLGLQNINNNFTERQNAILRNRNLQISAGYQF</sequence>
<dbReference type="RefSeq" id="WP_378017479.1">
    <property type="nucleotide sequence ID" value="NZ_JBHSKT010000005.1"/>
</dbReference>
<dbReference type="Pfam" id="PF13568">
    <property type="entry name" value="OMP_b-brl_2"/>
    <property type="match status" value="1"/>
</dbReference>
<reference evidence="4" key="1">
    <citation type="journal article" date="2019" name="Int. J. Syst. Evol. Microbiol.">
        <title>The Global Catalogue of Microorganisms (GCM) 10K type strain sequencing project: providing services to taxonomists for standard genome sequencing and annotation.</title>
        <authorList>
            <consortium name="The Broad Institute Genomics Platform"/>
            <consortium name="The Broad Institute Genome Sequencing Center for Infectious Disease"/>
            <person name="Wu L."/>
            <person name="Ma J."/>
        </authorList>
    </citation>
    <scope>NUCLEOTIDE SEQUENCE [LARGE SCALE GENOMIC DNA]</scope>
    <source>
        <strain evidence="4">KACC 12602</strain>
    </source>
</reference>
<dbReference type="EMBL" id="JBHSKT010000005">
    <property type="protein sequence ID" value="MFC5271113.1"/>
    <property type="molecule type" value="Genomic_DNA"/>
</dbReference>
<evidence type="ECO:0000313" key="3">
    <source>
        <dbReference type="EMBL" id="MFC5271113.1"/>
    </source>
</evidence>
<organism evidence="3 4">
    <name type="scientific">Adhaeribacter terreus</name>
    <dbReference type="NCBI Taxonomy" id="529703"/>
    <lineage>
        <taxon>Bacteria</taxon>
        <taxon>Pseudomonadati</taxon>
        <taxon>Bacteroidota</taxon>
        <taxon>Cytophagia</taxon>
        <taxon>Cytophagales</taxon>
        <taxon>Hymenobacteraceae</taxon>
        <taxon>Adhaeribacter</taxon>
    </lineage>
</organism>
<gene>
    <name evidence="3" type="ORF">ACFPIB_10860</name>
</gene>